<proteinExistence type="predicted"/>
<dbReference type="EMBL" id="KQ971372">
    <property type="protein sequence ID" value="EFA10475.1"/>
    <property type="molecule type" value="Genomic_DNA"/>
</dbReference>
<keyword evidence="1" id="KW-0472">Membrane</keyword>
<gene>
    <name evidence="2" type="primary">GLEAN_12721</name>
    <name evidence="2" type="ORF">TcasGA2_TC012721</name>
</gene>
<accession>D6WZT3</accession>
<evidence type="ECO:0000256" key="1">
    <source>
        <dbReference type="SAM" id="Phobius"/>
    </source>
</evidence>
<keyword evidence="3" id="KW-1185">Reference proteome</keyword>
<feature type="transmembrane region" description="Helical" evidence="1">
    <location>
        <begin position="12"/>
        <end position="28"/>
    </location>
</feature>
<evidence type="ECO:0000313" key="2">
    <source>
        <dbReference type="EMBL" id="EFA10475.1"/>
    </source>
</evidence>
<sequence>MGKITERSNNENLIILSFVLSIPIRFVVHPNRRNRICNIRNEIPSSKSIAFGHLIELGISVRSRRGRNRMIPFGIASSSGAPVRTDAARQAPVVMFGPLLPENRRRSKFSRNCVIVE</sequence>
<name>D6WZT3_TRICA</name>
<keyword evidence="1" id="KW-0812">Transmembrane</keyword>
<dbReference type="InParanoid" id="D6WZT3"/>
<evidence type="ECO:0000313" key="3">
    <source>
        <dbReference type="Proteomes" id="UP000007266"/>
    </source>
</evidence>
<reference evidence="2 3" key="1">
    <citation type="journal article" date="2008" name="Nature">
        <title>The genome of the model beetle and pest Tribolium castaneum.</title>
        <authorList>
            <consortium name="Tribolium Genome Sequencing Consortium"/>
            <person name="Richards S."/>
            <person name="Gibbs R.A."/>
            <person name="Weinstock G.M."/>
            <person name="Brown S.J."/>
            <person name="Denell R."/>
            <person name="Beeman R.W."/>
            <person name="Gibbs R."/>
            <person name="Beeman R.W."/>
            <person name="Brown S.J."/>
            <person name="Bucher G."/>
            <person name="Friedrich M."/>
            <person name="Grimmelikhuijzen C.J."/>
            <person name="Klingler M."/>
            <person name="Lorenzen M."/>
            <person name="Richards S."/>
            <person name="Roth S."/>
            <person name="Schroder R."/>
            <person name="Tautz D."/>
            <person name="Zdobnov E.M."/>
            <person name="Muzny D."/>
            <person name="Gibbs R.A."/>
            <person name="Weinstock G.M."/>
            <person name="Attaway T."/>
            <person name="Bell S."/>
            <person name="Buhay C.J."/>
            <person name="Chandrabose M.N."/>
            <person name="Chavez D."/>
            <person name="Clerk-Blankenburg K.P."/>
            <person name="Cree A."/>
            <person name="Dao M."/>
            <person name="Davis C."/>
            <person name="Chacko J."/>
            <person name="Dinh H."/>
            <person name="Dugan-Rocha S."/>
            <person name="Fowler G."/>
            <person name="Garner T.T."/>
            <person name="Garnes J."/>
            <person name="Gnirke A."/>
            <person name="Hawes A."/>
            <person name="Hernandez J."/>
            <person name="Hines S."/>
            <person name="Holder M."/>
            <person name="Hume J."/>
            <person name="Jhangiani S.N."/>
            <person name="Joshi V."/>
            <person name="Khan Z.M."/>
            <person name="Jackson L."/>
            <person name="Kovar C."/>
            <person name="Kowis A."/>
            <person name="Lee S."/>
            <person name="Lewis L.R."/>
            <person name="Margolis J."/>
            <person name="Morgan M."/>
            <person name="Nazareth L.V."/>
            <person name="Nguyen N."/>
            <person name="Okwuonu G."/>
            <person name="Parker D."/>
            <person name="Richards S."/>
            <person name="Ruiz S.J."/>
            <person name="Santibanez J."/>
            <person name="Savard J."/>
            <person name="Scherer S.E."/>
            <person name="Schneider B."/>
            <person name="Sodergren E."/>
            <person name="Tautz D."/>
            <person name="Vattahil S."/>
            <person name="Villasana D."/>
            <person name="White C.S."/>
            <person name="Wright R."/>
            <person name="Park Y."/>
            <person name="Beeman R.W."/>
            <person name="Lord J."/>
            <person name="Oppert B."/>
            <person name="Lorenzen M."/>
            <person name="Brown S."/>
            <person name="Wang L."/>
            <person name="Savard J."/>
            <person name="Tautz D."/>
            <person name="Richards S."/>
            <person name="Weinstock G."/>
            <person name="Gibbs R.A."/>
            <person name="Liu Y."/>
            <person name="Worley K."/>
            <person name="Weinstock G."/>
            <person name="Elsik C.G."/>
            <person name="Reese J.T."/>
            <person name="Elhaik E."/>
            <person name="Landan G."/>
            <person name="Graur D."/>
            <person name="Arensburger P."/>
            <person name="Atkinson P."/>
            <person name="Beeman R.W."/>
            <person name="Beidler J."/>
            <person name="Brown S.J."/>
            <person name="Demuth J.P."/>
            <person name="Drury D.W."/>
            <person name="Du Y.Z."/>
            <person name="Fujiwara H."/>
            <person name="Lorenzen M."/>
            <person name="Maselli V."/>
            <person name="Osanai M."/>
            <person name="Park Y."/>
            <person name="Robertson H.M."/>
            <person name="Tu Z."/>
            <person name="Wang J.J."/>
            <person name="Wang S."/>
            <person name="Richards S."/>
            <person name="Song H."/>
            <person name="Zhang L."/>
            <person name="Sodergren E."/>
            <person name="Werner D."/>
            <person name="Stanke M."/>
            <person name="Morgenstern B."/>
            <person name="Solovyev V."/>
            <person name="Kosarev P."/>
            <person name="Brown G."/>
            <person name="Chen H.C."/>
            <person name="Ermolaeva O."/>
            <person name="Hlavina W."/>
            <person name="Kapustin Y."/>
            <person name="Kiryutin B."/>
            <person name="Kitts P."/>
            <person name="Maglott D."/>
            <person name="Pruitt K."/>
            <person name="Sapojnikov V."/>
            <person name="Souvorov A."/>
            <person name="Mackey A.J."/>
            <person name="Waterhouse R.M."/>
            <person name="Wyder S."/>
            <person name="Zdobnov E.M."/>
            <person name="Zdobnov E.M."/>
            <person name="Wyder S."/>
            <person name="Kriventseva E.V."/>
            <person name="Kadowaki T."/>
            <person name="Bork P."/>
            <person name="Aranda M."/>
            <person name="Bao R."/>
            <person name="Beermann A."/>
            <person name="Berns N."/>
            <person name="Bolognesi R."/>
            <person name="Bonneton F."/>
            <person name="Bopp D."/>
            <person name="Brown S.J."/>
            <person name="Bucher G."/>
            <person name="Butts T."/>
            <person name="Chaumot A."/>
            <person name="Denell R.E."/>
            <person name="Ferrier D.E."/>
            <person name="Friedrich M."/>
            <person name="Gordon C.M."/>
            <person name="Jindra M."/>
            <person name="Klingler M."/>
            <person name="Lan Q."/>
            <person name="Lattorff H.M."/>
            <person name="Laudet V."/>
            <person name="von Levetsow C."/>
            <person name="Liu Z."/>
            <person name="Lutz R."/>
            <person name="Lynch J.A."/>
            <person name="da Fonseca R.N."/>
            <person name="Posnien N."/>
            <person name="Reuter R."/>
            <person name="Roth S."/>
            <person name="Savard J."/>
            <person name="Schinko J.B."/>
            <person name="Schmitt C."/>
            <person name="Schoppmeier M."/>
            <person name="Schroder R."/>
            <person name="Shippy T.D."/>
            <person name="Simonnet F."/>
            <person name="Marques-Souza H."/>
            <person name="Tautz D."/>
            <person name="Tomoyasu Y."/>
            <person name="Trauner J."/>
            <person name="Van der Zee M."/>
            <person name="Vervoort M."/>
            <person name="Wittkopp N."/>
            <person name="Wimmer E.A."/>
            <person name="Yang X."/>
            <person name="Jones A.K."/>
            <person name="Sattelle D.B."/>
            <person name="Ebert P.R."/>
            <person name="Nelson D."/>
            <person name="Scott J.G."/>
            <person name="Beeman R.W."/>
            <person name="Muthukrishnan S."/>
            <person name="Kramer K.J."/>
            <person name="Arakane Y."/>
            <person name="Beeman R.W."/>
            <person name="Zhu Q."/>
            <person name="Hogenkamp D."/>
            <person name="Dixit R."/>
            <person name="Oppert B."/>
            <person name="Jiang H."/>
            <person name="Zou Z."/>
            <person name="Marshall J."/>
            <person name="Elpidina E."/>
            <person name="Vinokurov K."/>
            <person name="Oppert C."/>
            <person name="Zou Z."/>
            <person name="Evans J."/>
            <person name="Lu Z."/>
            <person name="Zhao P."/>
            <person name="Sumathipala N."/>
            <person name="Altincicek B."/>
            <person name="Vilcinskas A."/>
            <person name="Williams M."/>
            <person name="Hultmark D."/>
            <person name="Hetru C."/>
            <person name="Jiang H."/>
            <person name="Grimmelikhuijzen C.J."/>
            <person name="Hauser F."/>
            <person name="Cazzamali G."/>
            <person name="Williamson M."/>
            <person name="Park Y."/>
            <person name="Li B."/>
            <person name="Tanaka Y."/>
            <person name="Predel R."/>
            <person name="Neupert S."/>
            <person name="Schachtner J."/>
            <person name="Verleyen P."/>
            <person name="Raible F."/>
            <person name="Bork P."/>
            <person name="Friedrich M."/>
            <person name="Walden K.K."/>
            <person name="Robertson H.M."/>
            <person name="Angeli S."/>
            <person name="Foret S."/>
            <person name="Bucher G."/>
            <person name="Schuetz S."/>
            <person name="Maleszka R."/>
            <person name="Wimmer E.A."/>
            <person name="Beeman R.W."/>
            <person name="Lorenzen M."/>
            <person name="Tomoyasu Y."/>
            <person name="Miller S.C."/>
            <person name="Grossmann D."/>
            <person name="Bucher G."/>
        </authorList>
    </citation>
    <scope>NUCLEOTIDE SEQUENCE [LARGE SCALE GENOMIC DNA]</scope>
    <source>
        <strain evidence="2 3">Georgia GA2</strain>
    </source>
</reference>
<dbReference type="AlphaFoldDB" id="D6WZT3"/>
<protein>
    <submittedName>
        <fullName evidence="2">Uncharacterized protein</fullName>
    </submittedName>
</protein>
<dbReference type="HOGENOM" id="CLU_2087933_0_0_1"/>
<keyword evidence="1" id="KW-1133">Transmembrane helix</keyword>
<dbReference type="Proteomes" id="UP000007266">
    <property type="component" value="Linkage group 9"/>
</dbReference>
<organism evidence="2 3">
    <name type="scientific">Tribolium castaneum</name>
    <name type="common">Red flour beetle</name>
    <dbReference type="NCBI Taxonomy" id="7070"/>
    <lineage>
        <taxon>Eukaryota</taxon>
        <taxon>Metazoa</taxon>
        <taxon>Ecdysozoa</taxon>
        <taxon>Arthropoda</taxon>
        <taxon>Hexapoda</taxon>
        <taxon>Insecta</taxon>
        <taxon>Pterygota</taxon>
        <taxon>Neoptera</taxon>
        <taxon>Endopterygota</taxon>
        <taxon>Coleoptera</taxon>
        <taxon>Polyphaga</taxon>
        <taxon>Cucujiformia</taxon>
        <taxon>Tenebrionidae</taxon>
        <taxon>Tenebrionidae incertae sedis</taxon>
        <taxon>Tribolium</taxon>
    </lineage>
</organism>
<reference evidence="2 3" key="2">
    <citation type="journal article" date="2010" name="Nucleic Acids Res.">
        <title>BeetleBase in 2010: revisions to provide comprehensive genomic information for Tribolium castaneum.</title>
        <authorList>
            <person name="Kim H.S."/>
            <person name="Murphy T."/>
            <person name="Xia J."/>
            <person name="Caragea D."/>
            <person name="Park Y."/>
            <person name="Beeman R.W."/>
            <person name="Lorenzen M.D."/>
            <person name="Butcher S."/>
            <person name="Manak J.R."/>
            <person name="Brown S.J."/>
        </authorList>
    </citation>
    <scope>GENOME REANNOTATION</scope>
    <source>
        <strain evidence="2 3">Georgia GA2</strain>
    </source>
</reference>